<dbReference type="InterPro" id="IPR000477">
    <property type="entry name" value="RT_dom"/>
</dbReference>
<accession>A0A9Q3PDG8</accession>
<dbReference type="PANTHER" id="PTHR33064">
    <property type="entry name" value="POL PROTEIN"/>
    <property type="match status" value="1"/>
</dbReference>
<dbReference type="OrthoDB" id="3250101at2759"/>
<protein>
    <recommendedName>
        <fullName evidence="1">Reverse transcriptase domain-containing protein</fullName>
    </recommendedName>
</protein>
<name>A0A9Q3PDG8_9BASI</name>
<dbReference type="InterPro" id="IPR051320">
    <property type="entry name" value="Viral_Replic_Matur_Polypro"/>
</dbReference>
<feature type="domain" description="Reverse transcriptase" evidence="1">
    <location>
        <begin position="100"/>
        <end position="250"/>
    </location>
</feature>
<dbReference type="Gene3D" id="3.10.10.10">
    <property type="entry name" value="HIV Type 1 Reverse Transcriptase, subunit A, domain 1"/>
    <property type="match status" value="1"/>
</dbReference>
<evidence type="ECO:0000259" key="1">
    <source>
        <dbReference type="Pfam" id="PF00078"/>
    </source>
</evidence>
<organism evidence="2 3">
    <name type="scientific">Austropuccinia psidii MF-1</name>
    <dbReference type="NCBI Taxonomy" id="1389203"/>
    <lineage>
        <taxon>Eukaryota</taxon>
        <taxon>Fungi</taxon>
        <taxon>Dikarya</taxon>
        <taxon>Basidiomycota</taxon>
        <taxon>Pucciniomycotina</taxon>
        <taxon>Pucciniomycetes</taxon>
        <taxon>Pucciniales</taxon>
        <taxon>Sphaerophragmiaceae</taxon>
        <taxon>Austropuccinia</taxon>
    </lineage>
</organism>
<keyword evidence="3" id="KW-1185">Reference proteome</keyword>
<gene>
    <name evidence="2" type="ORF">O181_097748</name>
</gene>
<dbReference type="CDD" id="cd01647">
    <property type="entry name" value="RT_LTR"/>
    <property type="match status" value="1"/>
</dbReference>
<sequence length="279" mass="32143">MKEKLIYLLFKYKNAFATDKEPLGAIIGHEVDIILNVEKPYPPLLRRPAYPASPRAREALEVHIKELMDLGVLRKVGHNEQVEVTTPVIITWHNGKSSMVGDFRALNTYTIPDRYSIPRIHETLTQLSPDRFITAMDALKSFHQNVATDNAKRLLRIIVHCGIFEYLRMQFGIKNAPSHYQRMMNIIFPEELSEGWLINYIDDIIVCSETWENKITRLERVLQKIVQVNMKISLKKCHFAYSELEALGHVVSGFSLCIDKNKVAAVLLKTIPKTKKEMQ</sequence>
<reference evidence="2" key="1">
    <citation type="submission" date="2021-03" db="EMBL/GenBank/DDBJ databases">
        <title>Draft genome sequence of rust myrtle Austropuccinia psidii MF-1, a brazilian biotype.</title>
        <authorList>
            <person name="Quecine M.C."/>
            <person name="Pachon D.M.R."/>
            <person name="Bonatelli M.L."/>
            <person name="Correr F.H."/>
            <person name="Franceschini L.M."/>
            <person name="Leite T.F."/>
            <person name="Margarido G.R.A."/>
            <person name="Almeida C.A."/>
            <person name="Ferrarezi J.A."/>
            <person name="Labate C.A."/>
        </authorList>
    </citation>
    <scope>NUCLEOTIDE SEQUENCE</scope>
    <source>
        <strain evidence="2">MF-1</strain>
    </source>
</reference>
<evidence type="ECO:0000313" key="2">
    <source>
        <dbReference type="EMBL" id="MBW0558033.1"/>
    </source>
</evidence>
<comment type="caution">
    <text evidence="2">The sequence shown here is derived from an EMBL/GenBank/DDBJ whole genome shotgun (WGS) entry which is preliminary data.</text>
</comment>
<dbReference type="EMBL" id="AVOT02066153">
    <property type="protein sequence ID" value="MBW0558033.1"/>
    <property type="molecule type" value="Genomic_DNA"/>
</dbReference>
<proteinExistence type="predicted"/>
<dbReference type="InterPro" id="IPR043502">
    <property type="entry name" value="DNA/RNA_pol_sf"/>
</dbReference>
<dbReference type="SUPFAM" id="SSF56672">
    <property type="entry name" value="DNA/RNA polymerases"/>
    <property type="match status" value="1"/>
</dbReference>
<dbReference type="Proteomes" id="UP000765509">
    <property type="component" value="Unassembled WGS sequence"/>
</dbReference>
<evidence type="ECO:0000313" key="3">
    <source>
        <dbReference type="Proteomes" id="UP000765509"/>
    </source>
</evidence>
<dbReference type="PANTHER" id="PTHR33064:SF37">
    <property type="entry name" value="RIBONUCLEASE H"/>
    <property type="match status" value="1"/>
</dbReference>
<dbReference type="Gene3D" id="3.30.70.270">
    <property type="match status" value="1"/>
</dbReference>
<dbReference type="Pfam" id="PF00078">
    <property type="entry name" value="RVT_1"/>
    <property type="match status" value="1"/>
</dbReference>
<dbReference type="AlphaFoldDB" id="A0A9Q3PDG8"/>
<dbReference type="InterPro" id="IPR043128">
    <property type="entry name" value="Rev_trsase/Diguanyl_cyclase"/>
</dbReference>